<dbReference type="OrthoDB" id="1405469at2759"/>
<keyword evidence="14" id="KW-1000">Mitochondrion outer membrane</keyword>
<accession>A0A3P8WQJ3</accession>
<keyword evidence="8" id="KW-0597">Phosphoprotein</keyword>
<dbReference type="GO" id="GO:0005741">
    <property type="term" value="C:mitochondrial outer membrane"/>
    <property type="evidence" value="ECO:0007669"/>
    <property type="project" value="UniProtKB-SubCell"/>
</dbReference>
<dbReference type="InterPro" id="IPR011009">
    <property type="entry name" value="Kinase-like_dom_sf"/>
</dbReference>
<evidence type="ECO:0000256" key="11">
    <source>
        <dbReference type="ARBA" id="ARBA00022723"/>
    </source>
</evidence>
<keyword evidence="31" id="KW-1185">Reference proteome</keyword>
<dbReference type="InParanoid" id="A0A3P8WQJ3"/>
<comment type="catalytic activity">
    <reaction evidence="25">
        <text>L-seryl-[protein] + ATP = O-phospho-L-seryl-[protein] + ADP + H(+)</text>
        <dbReference type="Rhea" id="RHEA:17989"/>
        <dbReference type="Rhea" id="RHEA-COMP:9863"/>
        <dbReference type="Rhea" id="RHEA-COMP:11604"/>
        <dbReference type="ChEBI" id="CHEBI:15378"/>
        <dbReference type="ChEBI" id="CHEBI:29999"/>
        <dbReference type="ChEBI" id="CHEBI:30616"/>
        <dbReference type="ChEBI" id="CHEBI:83421"/>
        <dbReference type="ChEBI" id="CHEBI:456216"/>
        <dbReference type="EC" id="2.7.11.1"/>
    </reaction>
</comment>
<evidence type="ECO:0000256" key="10">
    <source>
        <dbReference type="ARBA" id="ARBA00022692"/>
    </source>
</evidence>
<evidence type="ECO:0000256" key="22">
    <source>
        <dbReference type="ARBA" id="ARBA00023136"/>
    </source>
</evidence>
<dbReference type="InterPro" id="IPR051511">
    <property type="entry name" value="MitoQC_Scaffold_Kinases"/>
</dbReference>
<keyword evidence="11" id="KW-0479">Metal-binding</keyword>
<proteinExistence type="inferred from homology"/>
<dbReference type="PANTHER" id="PTHR22972:SF7">
    <property type="entry name" value="SERINE_THREONINE-PROTEIN KINASE PINK1, MITOCHONDRIAL"/>
    <property type="match status" value="1"/>
</dbReference>
<evidence type="ECO:0000256" key="8">
    <source>
        <dbReference type="ARBA" id="ARBA00022553"/>
    </source>
</evidence>
<dbReference type="FunFam" id="1.10.510.10:FF:000418">
    <property type="entry name" value="PTEN induced kinase 1"/>
    <property type="match status" value="1"/>
</dbReference>
<dbReference type="EC" id="2.7.11.1" evidence="5"/>
<evidence type="ECO:0000313" key="30">
    <source>
        <dbReference type="Ensembl" id="ENSCSEP00000026950.1"/>
    </source>
</evidence>
<evidence type="ECO:0000256" key="24">
    <source>
        <dbReference type="ARBA" id="ARBA00047899"/>
    </source>
</evidence>
<keyword evidence="12" id="KW-0547">Nucleotide-binding</keyword>
<keyword evidence="20" id="KW-0072">Autophagy</keyword>
<name>A0A3P8WQJ3_CYNSE</name>
<keyword evidence="10" id="KW-0812">Transmembrane</keyword>
<dbReference type="AlphaFoldDB" id="A0A3P8WQJ3"/>
<comment type="subunit">
    <text evidence="26">Upon mitochondrial depolarization, it forms a supercomplex with TOM and TIM23 complexes. PINK1-TOM-TIM23 supercomplex formation requires PINK1 interaction with TOMM20 and TOMM70 and is critical for PINK1 stabilization at the outer mitochondrial membrane, kinase activation and downstream mitophagy. Upon mitochondrial depolarization, interacts with TIMM23; the interaction is required for PINK1 accumulation at the outer mitochondrial membrane, kinase activation by autophosphorylation and PRKN recruitement to mitochondria. Interacts with PRKN. Interacts with FBXO7. Forms a complex with PRKN and PARK7. Interacts with NENF.</text>
</comment>
<keyword evidence="17" id="KW-0460">Magnesium</keyword>
<evidence type="ECO:0000256" key="16">
    <source>
        <dbReference type="ARBA" id="ARBA00022840"/>
    </source>
</evidence>
<keyword evidence="9" id="KW-0808">Transferase</keyword>
<dbReference type="CTD" id="65018"/>
<sequence length="572" mass="63048">MSVRHAIGRGLEYGRSFLQMGLLKIGGRVAAKLRADRLRVGHSVRTAQPQAFLPSRYRYYRTSLRGLAAQLQSASFRRRLTGGSPRNRVLCLAFGLGVGFIEEQLEDDRKSAATCQEIQAVFRRKRFQSTMKPFPSGYKLEDYIIGNQIGKGSNAVVYEAAPQCSTLKDKDSNCSLVQLREDEGEGERTRSVMCCSLRNFPLAIKMLWNFGAGSSSEEILKSMSHELVPAGPLAVELEKEHIVHDGQFGVLPKRVSAHPNVIRVYRAFTADVPLLPGAQDEYPDVLPARLNPAGLGNNRTLFLVMKNYPCTLRQYLEASTPGRRQGSLMLLQLLEGVDHLCKQGVAHRDLKSDNVLMEFDSDGCPRLVITDFGCCLAQRNASLELPFNSAWVSKGGNASLMAPEVATAVPGCGAVIDYSKADAWAVGAISYEIFGKLNPFYRGVGLESRKYEERHLPTLPPADVQLVIRLLLRRNPSKRPSARVAADMLHLSIWGGKALANRDSTGMKKLADWLLCQSAGVLLKGCRGPSGNSVEVELQRSFLSNLDLEDLRSAMGFLLYGWGQRPAHVLSV</sequence>
<evidence type="ECO:0000256" key="9">
    <source>
        <dbReference type="ARBA" id="ARBA00022679"/>
    </source>
</evidence>
<dbReference type="Pfam" id="PF00069">
    <property type="entry name" value="Pkinase"/>
    <property type="match status" value="1"/>
</dbReference>
<evidence type="ECO:0000256" key="5">
    <source>
        <dbReference type="ARBA" id="ARBA00012513"/>
    </source>
</evidence>
<dbReference type="GO" id="GO:0090141">
    <property type="term" value="P:positive regulation of mitochondrial fission"/>
    <property type="evidence" value="ECO:0007669"/>
    <property type="project" value="TreeGrafter"/>
</dbReference>
<evidence type="ECO:0000256" key="18">
    <source>
        <dbReference type="ARBA" id="ARBA00022946"/>
    </source>
</evidence>
<keyword evidence="15" id="KW-0999">Mitochondrion inner membrane</keyword>
<evidence type="ECO:0000256" key="15">
    <source>
        <dbReference type="ARBA" id="ARBA00022792"/>
    </source>
</evidence>
<dbReference type="GO" id="GO:0004674">
    <property type="term" value="F:protein serine/threonine kinase activity"/>
    <property type="evidence" value="ECO:0007669"/>
    <property type="project" value="UniProtKB-KW"/>
</dbReference>
<feature type="domain" description="Protein kinase" evidence="29">
    <location>
        <begin position="143"/>
        <end position="493"/>
    </location>
</feature>
<dbReference type="PROSITE" id="PS00108">
    <property type="entry name" value="PROTEIN_KINASE_ST"/>
    <property type="match status" value="1"/>
</dbReference>
<comment type="similarity">
    <text evidence="23">Belongs to the protein kinase superfamily.</text>
</comment>
<evidence type="ECO:0000256" key="19">
    <source>
        <dbReference type="ARBA" id="ARBA00022989"/>
    </source>
</evidence>
<evidence type="ECO:0000256" key="20">
    <source>
        <dbReference type="ARBA" id="ARBA00023006"/>
    </source>
</evidence>
<evidence type="ECO:0000256" key="13">
    <source>
        <dbReference type="ARBA" id="ARBA00022777"/>
    </source>
</evidence>
<dbReference type="GO" id="GO:0006950">
    <property type="term" value="P:response to stress"/>
    <property type="evidence" value="ECO:0007669"/>
    <property type="project" value="UniProtKB-ARBA"/>
</dbReference>
<evidence type="ECO:0000256" key="6">
    <source>
        <dbReference type="ARBA" id="ARBA00022490"/>
    </source>
</evidence>
<dbReference type="GO" id="GO:0046872">
    <property type="term" value="F:metal ion binding"/>
    <property type="evidence" value="ECO:0007669"/>
    <property type="project" value="UniProtKB-KW"/>
</dbReference>
<evidence type="ECO:0000256" key="25">
    <source>
        <dbReference type="ARBA" id="ARBA00048679"/>
    </source>
</evidence>
<keyword evidence="18" id="KW-0809">Transit peptide</keyword>
<dbReference type="SUPFAM" id="SSF56112">
    <property type="entry name" value="Protein kinase-like (PK-like)"/>
    <property type="match status" value="1"/>
</dbReference>
<keyword evidence="22" id="KW-0472">Membrane</keyword>
<dbReference type="InterPro" id="IPR008271">
    <property type="entry name" value="Ser/Thr_kinase_AS"/>
</dbReference>
<organism evidence="30 31">
    <name type="scientific">Cynoglossus semilaevis</name>
    <name type="common">Tongue sole</name>
    <dbReference type="NCBI Taxonomy" id="244447"/>
    <lineage>
        <taxon>Eukaryota</taxon>
        <taxon>Metazoa</taxon>
        <taxon>Chordata</taxon>
        <taxon>Craniata</taxon>
        <taxon>Vertebrata</taxon>
        <taxon>Euteleostomi</taxon>
        <taxon>Actinopterygii</taxon>
        <taxon>Neopterygii</taxon>
        <taxon>Teleostei</taxon>
        <taxon>Neoteleostei</taxon>
        <taxon>Acanthomorphata</taxon>
        <taxon>Carangaria</taxon>
        <taxon>Pleuronectiformes</taxon>
        <taxon>Pleuronectoidei</taxon>
        <taxon>Cynoglossidae</taxon>
        <taxon>Cynoglossinae</taxon>
        <taxon>Cynoglossus</taxon>
    </lineage>
</organism>
<evidence type="ECO:0000256" key="27">
    <source>
        <dbReference type="ARBA" id="ARBA00071830"/>
    </source>
</evidence>
<evidence type="ECO:0000256" key="23">
    <source>
        <dbReference type="ARBA" id="ARBA00038349"/>
    </source>
</evidence>
<dbReference type="GO" id="GO:0005524">
    <property type="term" value="F:ATP binding"/>
    <property type="evidence" value="ECO:0007669"/>
    <property type="project" value="UniProtKB-KW"/>
</dbReference>
<dbReference type="GO" id="GO:0005743">
    <property type="term" value="C:mitochondrial inner membrane"/>
    <property type="evidence" value="ECO:0007669"/>
    <property type="project" value="UniProtKB-SubCell"/>
</dbReference>
<reference evidence="30 31" key="1">
    <citation type="journal article" date="2014" name="Nat. Genet.">
        <title>Whole-genome sequence of a flatfish provides insights into ZW sex chromosome evolution and adaptation to a benthic lifestyle.</title>
        <authorList>
            <person name="Chen S."/>
            <person name="Zhang G."/>
            <person name="Shao C."/>
            <person name="Huang Q."/>
            <person name="Liu G."/>
            <person name="Zhang P."/>
            <person name="Song W."/>
            <person name="An N."/>
            <person name="Chalopin D."/>
            <person name="Volff J.N."/>
            <person name="Hong Y."/>
            <person name="Li Q."/>
            <person name="Sha Z."/>
            <person name="Zhou H."/>
            <person name="Xie M."/>
            <person name="Yu Q."/>
            <person name="Liu Y."/>
            <person name="Xiang H."/>
            <person name="Wang N."/>
            <person name="Wu K."/>
            <person name="Yang C."/>
            <person name="Zhou Q."/>
            <person name="Liao X."/>
            <person name="Yang L."/>
            <person name="Hu Q."/>
            <person name="Zhang J."/>
            <person name="Meng L."/>
            <person name="Jin L."/>
            <person name="Tian Y."/>
            <person name="Lian J."/>
            <person name="Yang J."/>
            <person name="Miao G."/>
            <person name="Liu S."/>
            <person name="Liang Z."/>
            <person name="Yan F."/>
            <person name="Li Y."/>
            <person name="Sun B."/>
            <person name="Zhang H."/>
            <person name="Zhang J."/>
            <person name="Zhu Y."/>
            <person name="Du M."/>
            <person name="Zhao Y."/>
            <person name="Schartl M."/>
            <person name="Tang Q."/>
            <person name="Wang J."/>
        </authorList>
    </citation>
    <scope>NUCLEOTIDE SEQUENCE</scope>
</reference>
<evidence type="ECO:0000256" key="21">
    <source>
        <dbReference type="ARBA" id="ARBA00023128"/>
    </source>
</evidence>
<evidence type="ECO:0000256" key="2">
    <source>
        <dbReference type="ARBA" id="ARBA00004434"/>
    </source>
</evidence>
<keyword evidence="21" id="KW-0496">Mitochondrion</keyword>
<keyword evidence="6" id="KW-0963">Cytoplasm</keyword>
<dbReference type="STRING" id="244447.ENSCSEP00000026950"/>
<evidence type="ECO:0000256" key="26">
    <source>
        <dbReference type="ARBA" id="ARBA00062732"/>
    </source>
</evidence>
<evidence type="ECO:0000313" key="31">
    <source>
        <dbReference type="Proteomes" id="UP000265120"/>
    </source>
</evidence>
<keyword evidence="19" id="KW-1133">Transmembrane helix</keyword>
<evidence type="ECO:0000256" key="28">
    <source>
        <dbReference type="ARBA" id="ARBA00074253"/>
    </source>
</evidence>
<dbReference type="PROSITE" id="PS50011">
    <property type="entry name" value="PROTEIN_KINASE_DOM"/>
    <property type="match status" value="1"/>
</dbReference>
<dbReference type="GO" id="GO:0000422">
    <property type="term" value="P:autophagy of mitochondrion"/>
    <property type="evidence" value="ECO:0007669"/>
    <property type="project" value="TreeGrafter"/>
</dbReference>
<dbReference type="GO" id="GO:0005783">
    <property type="term" value="C:endoplasmic reticulum"/>
    <property type="evidence" value="ECO:0007669"/>
    <property type="project" value="UniProtKB-ARBA"/>
</dbReference>
<comment type="catalytic activity">
    <reaction evidence="24">
        <text>L-threonyl-[protein] + ATP = O-phospho-L-threonyl-[protein] + ADP + H(+)</text>
        <dbReference type="Rhea" id="RHEA:46608"/>
        <dbReference type="Rhea" id="RHEA-COMP:11060"/>
        <dbReference type="Rhea" id="RHEA-COMP:11605"/>
        <dbReference type="ChEBI" id="CHEBI:15378"/>
        <dbReference type="ChEBI" id="CHEBI:30013"/>
        <dbReference type="ChEBI" id="CHEBI:30616"/>
        <dbReference type="ChEBI" id="CHEBI:61977"/>
        <dbReference type="ChEBI" id="CHEBI:456216"/>
        <dbReference type="EC" id="2.7.11.1"/>
    </reaction>
</comment>
<evidence type="ECO:0000256" key="12">
    <source>
        <dbReference type="ARBA" id="ARBA00022741"/>
    </source>
</evidence>
<dbReference type="GeneTree" id="ENSGT00390000001206"/>
<dbReference type="InterPro" id="IPR000719">
    <property type="entry name" value="Prot_kinase_dom"/>
</dbReference>
<keyword evidence="16" id="KW-0067">ATP-binding</keyword>
<reference evidence="30" key="2">
    <citation type="submission" date="2025-08" db="UniProtKB">
        <authorList>
            <consortium name="Ensembl"/>
        </authorList>
    </citation>
    <scope>IDENTIFICATION</scope>
</reference>
<dbReference type="Gene3D" id="1.10.510.10">
    <property type="entry name" value="Transferase(Phosphotransferase) domain 1"/>
    <property type="match status" value="1"/>
</dbReference>
<dbReference type="PANTHER" id="PTHR22972">
    <property type="entry name" value="SERINE/THREONINE PROTEIN KINASE"/>
    <property type="match status" value="1"/>
</dbReference>
<dbReference type="GeneID" id="103385276"/>
<evidence type="ECO:0000259" key="29">
    <source>
        <dbReference type="PROSITE" id="PS50011"/>
    </source>
</evidence>
<evidence type="ECO:0000256" key="17">
    <source>
        <dbReference type="ARBA" id="ARBA00022842"/>
    </source>
</evidence>
<dbReference type="OMA" id="TCCSLRN"/>
<evidence type="ECO:0000256" key="4">
    <source>
        <dbReference type="ARBA" id="ARBA00004572"/>
    </source>
</evidence>
<keyword evidence="7" id="KW-0723">Serine/threonine-protein kinase</keyword>
<dbReference type="KEGG" id="csem:103385276"/>
<evidence type="ECO:0000256" key="1">
    <source>
        <dbReference type="ARBA" id="ARBA00001946"/>
    </source>
</evidence>
<evidence type="ECO:0000256" key="3">
    <source>
        <dbReference type="ARBA" id="ARBA00004514"/>
    </source>
</evidence>
<comment type="subcellular location">
    <subcellularLocation>
        <location evidence="3">Cytoplasm</location>
        <location evidence="3">Cytosol</location>
    </subcellularLocation>
    <subcellularLocation>
        <location evidence="2">Mitochondrion inner membrane</location>
        <topology evidence="2">Single-pass membrane protein</topology>
    </subcellularLocation>
    <subcellularLocation>
        <location evidence="4">Mitochondrion outer membrane</location>
        <topology evidence="4">Single-pass membrane protein</topology>
    </subcellularLocation>
</comment>
<evidence type="ECO:0000256" key="7">
    <source>
        <dbReference type="ARBA" id="ARBA00022527"/>
    </source>
</evidence>
<dbReference type="GO" id="GO:0043066">
    <property type="term" value="P:negative regulation of apoptotic process"/>
    <property type="evidence" value="ECO:0007669"/>
    <property type="project" value="UniProtKB-ARBA"/>
</dbReference>
<dbReference type="Proteomes" id="UP000265120">
    <property type="component" value="Chromosome 10"/>
</dbReference>
<keyword evidence="13" id="KW-0418">Kinase</keyword>
<reference evidence="30" key="3">
    <citation type="submission" date="2025-09" db="UniProtKB">
        <authorList>
            <consortium name="Ensembl"/>
        </authorList>
    </citation>
    <scope>IDENTIFICATION</scope>
</reference>
<dbReference type="SMART" id="SM00220">
    <property type="entry name" value="S_TKc"/>
    <property type="match status" value="1"/>
</dbReference>
<comment type="cofactor">
    <cofactor evidence="1">
        <name>Mg(2+)</name>
        <dbReference type="ChEBI" id="CHEBI:18420"/>
    </cofactor>
</comment>
<protein>
    <recommendedName>
        <fullName evidence="28">Serine/threonine-protein kinase PINK1, mitochondrial</fullName>
        <ecNumber evidence="5">2.7.11.1</ecNumber>
    </recommendedName>
    <alternativeName>
        <fullName evidence="27">Serine/threonine-protein kinase Pink1, mitochondrial</fullName>
    </alternativeName>
</protein>
<dbReference type="Ensembl" id="ENSCSET00000027310.1">
    <property type="protein sequence ID" value="ENSCSEP00000026950.1"/>
    <property type="gene ID" value="ENSCSEG00000017215.1"/>
</dbReference>
<dbReference type="RefSeq" id="XP_008317337.1">
    <property type="nucleotide sequence ID" value="XM_008319115.3"/>
</dbReference>
<evidence type="ECO:0000256" key="14">
    <source>
        <dbReference type="ARBA" id="ARBA00022787"/>
    </source>
</evidence>
<dbReference type="GO" id="GO:0005829">
    <property type="term" value="C:cytosol"/>
    <property type="evidence" value="ECO:0007669"/>
    <property type="project" value="UniProtKB-SubCell"/>
</dbReference>